<evidence type="ECO:0000313" key="2">
    <source>
        <dbReference type="EMBL" id="PKV07440.1"/>
    </source>
</evidence>
<sequence length="23" mass="2597">MSVLDAEGRRVRAAERARARRVA</sequence>
<reference evidence="2 3" key="1">
    <citation type="submission" date="2017-10" db="EMBL/GenBank/DDBJ databases">
        <title>Bifidobacterium genomics.</title>
        <authorList>
            <person name="Lugli G.A."/>
            <person name="Milani C."/>
            <person name="Mancabelli L."/>
        </authorList>
    </citation>
    <scope>NUCLEOTIDE SEQUENCE [LARGE SCALE GENOMIC DNA]</scope>
    <source>
        <strain evidence="2 3">1460B</strain>
    </source>
</reference>
<dbReference type="EMBL" id="PCHJ01000035">
    <property type="protein sequence ID" value="PKV07440.1"/>
    <property type="molecule type" value="Genomic_DNA"/>
</dbReference>
<evidence type="ECO:0000313" key="3">
    <source>
        <dbReference type="Proteomes" id="UP000233731"/>
    </source>
</evidence>
<dbReference type="Proteomes" id="UP000233731">
    <property type="component" value="Unassembled WGS sequence"/>
</dbReference>
<dbReference type="AlphaFoldDB" id="A0A2N3R8M9"/>
<gene>
    <name evidence="2" type="ORF">CQR44_1659</name>
</gene>
<feature type="non-terminal residue" evidence="2">
    <location>
        <position position="23"/>
    </location>
</feature>
<name>A0A2N3R8M9_9BIFI</name>
<accession>A0A2N3R8M9</accession>
<feature type="compositionally biased region" description="Basic and acidic residues" evidence="1">
    <location>
        <begin position="1"/>
        <end position="17"/>
    </location>
</feature>
<evidence type="ECO:0000256" key="1">
    <source>
        <dbReference type="SAM" id="MobiDB-lite"/>
    </source>
</evidence>
<proteinExistence type="predicted"/>
<comment type="caution">
    <text evidence="2">The sequence shown here is derived from an EMBL/GenBank/DDBJ whole genome shotgun (WGS) entry which is preliminary data.</text>
</comment>
<protein>
    <submittedName>
        <fullName evidence="2">Uncharacterized protein</fullName>
    </submittedName>
</protein>
<feature type="region of interest" description="Disordered" evidence="1">
    <location>
        <begin position="1"/>
        <end position="23"/>
    </location>
</feature>
<organism evidence="2 3">
    <name type="scientific">Bifidobacterium asteroides</name>
    <dbReference type="NCBI Taxonomy" id="1684"/>
    <lineage>
        <taxon>Bacteria</taxon>
        <taxon>Bacillati</taxon>
        <taxon>Actinomycetota</taxon>
        <taxon>Actinomycetes</taxon>
        <taxon>Bifidobacteriales</taxon>
        <taxon>Bifidobacteriaceae</taxon>
        <taxon>Bifidobacterium</taxon>
    </lineage>
</organism>